<reference evidence="3 4" key="1">
    <citation type="submission" date="2019-11" db="EMBL/GenBank/DDBJ databases">
        <title>Type strains purchased from KCTC, JCM and DSMZ.</title>
        <authorList>
            <person name="Lu H."/>
        </authorList>
    </citation>
    <scope>NUCLEOTIDE SEQUENCE [LARGE SCALE GENOMIC DNA]</scope>
    <source>
        <strain evidence="3 4">DSM 103461</strain>
    </source>
</reference>
<dbReference type="GO" id="GO:0016787">
    <property type="term" value="F:hydrolase activity"/>
    <property type="evidence" value="ECO:0007669"/>
    <property type="project" value="UniProtKB-KW"/>
</dbReference>
<feature type="domain" description="Serine aminopeptidase S33" evidence="2">
    <location>
        <begin position="30"/>
        <end position="273"/>
    </location>
</feature>
<evidence type="ECO:0000313" key="4">
    <source>
        <dbReference type="Proteomes" id="UP000735592"/>
    </source>
</evidence>
<dbReference type="InterPro" id="IPR050261">
    <property type="entry name" value="FrsA_esterase"/>
</dbReference>
<dbReference type="InterPro" id="IPR029058">
    <property type="entry name" value="AB_hydrolase_fold"/>
</dbReference>
<keyword evidence="1 3" id="KW-0378">Hydrolase</keyword>
<keyword evidence="4" id="KW-1185">Reference proteome</keyword>
<evidence type="ECO:0000256" key="1">
    <source>
        <dbReference type="ARBA" id="ARBA00022801"/>
    </source>
</evidence>
<proteinExistence type="predicted"/>
<comment type="caution">
    <text evidence="3">The sequence shown here is derived from an EMBL/GenBank/DDBJ whole genome shotgun (WGS) entry which is preliminary data.</text>
</comment>
<dbReference type="Proteomes" id="UP000735592">
    <property type="component" value="Unassembled WGS sequence"/>
</dbReference>
<gene>
    <name evidence="3" type="ORF">GM655_15375</name>
</gene>
<dbReference type="InterPro" id="IPR022742">
    <property type="entry name" value="Hydrolase_4"/>
</dbReference>
<evidence type="ECO:0000313" key="3">
    <source>
        <dbReference type="EMBL" id="MTW34189.1"/>
    </source>
</evidence>
<organism evidence="3 4">
    <name type="scientific">Pseudoduganella danionis</name>
    <dbReference type="NCBI Taxonomy" id="1890295"/>
    <lineage>
        <taxon>Bacteria</taxon>
        <taxon>Pseudomonadati</taxon>
        <taxon>Pseudomonadota</taxon>
        <taxon>Betaproteobacteria</taxon>
        <taxon>Burkholderiales</taxon>
        <taxon>Oxalobacteraceae</taxon>
        <taxon>Telluria group</taxon>
        <taxon>Pseudoduganella</taxon>
    </lineage>
</organism>
<dbReference type="Gene3D" id="3.40.50.1820">
    <property type="entry name" value="alpha/beta hydrolase"/>
    <property type="match status" value="1"/>
</dbReference>
<protein>
    <submittedName>
        <fullName evidence="3">Alpha/beta fold hydrolase</fullName>
    </submittedName>
</protein>
<dbReference type="Pfam" id="PF12146">
    <property type="entry name" value="Hydrolase_4"/>
    <property type="match status" value="1"/>
</dbReference>
<dbReference type="PANTHER" id="PTHR22946">
    <property type="entry name" value="DIENELACTONE HYDROLASE DOMAIN-CONTAINING PROTEIN-RELATED"/>
    <property type="match status" value="1"/>
</dbReference>
<dbReference type="EMBL" id="WNKW01000004">
    <property type="protein sequence ID" value="MTW34189.1"/>
    <property type="molecule type" value="Genomic_DNA"/>
</dbReference>
<name>A0ABW9SRE6_9BURK</name>
<dbReference type="PANTHER" id="PTHR22946:SF9">
    <property type="entry name" value="POLYKETIDE TRANSFERASE AF380"/>
    <property type="match status" value="1"/>
</dbReference>
<sequence>MEMFKSSDVRFSSADGTSCAAWLYLPDTKKPAPIIVMGHGLGSVRTMRLPAYAERFQAAGYACLVFDYRHFGDSEGLPRQLLDVKKQLQDWKAAVAFARSLKEVDGDQVIIWGTSFGGGHVLATAADDPRLAAVISQCPFTDGLASSLAISPVTSFKVTSLALLDQVLSWFGAKPVLIDTAGRPGGLALMTSWDALPGYMQLVPSNSAGGFVNRVAARVALQVARYMPGRATRRIAAPVLYCICEKDTVAPADAALRHARRTPNREIKLYNEGHFDIYVGRAFEKVVQDQLDFLARFVPAEHGGH</sequence>
<accession>A0ABW9SRE6</accession>
<evidence type="ECO:0000259" key="2">
    <source>
        <dbReference type="Pfam" id="PF12146"/>
    </source>
</evidence>
<dbReference type="SUPFAM" id="SSF53474">
    <property type="entry name" value="alpha/beta-Hydrolases"/>
    <property type="match status" value="1"/>
</dbReference>